<dbReference type="RefSeq" id="WP_044228129.1">
    <property type="nucleotide sequence ID" value="NZ_JBKAGJ010000062.1"/>
</dbReference>
<dbReference type="InterPro" id="IPR041049">
    <property type="entry name" value="DUF5615"/>
</dbReference>
<evidence type="ECO:0000259" key="1">
    <source>
        <dbReference type="Pfam" id="PF18480"/>
    </source>
</evidence>
<dbReference type="Pfam" id="PF18480">
    <property type="entry name" value="DUF5615"/>
    <property type="match status" value="1"/>
</dbReference>
<keyword evidence="3" id="KW-1185">Reference proteome</keyword>
<dbReference type="Proteomes" id="UP000029736">
    <property type="component" value="Unassembled WGS sequence"/>
</dbReference>
<protein>
    <recommendedName>
        <fullName evidence="1">DUF5615 domain-containing protein</fullName>
    </recommendedName>
</protein>
<dbReference type="STRING" id="1524460.IX84_27250"/>
<accession>A0A098S057</accession>
<name>A0A098S057_9BACT</name>
<proteinExistence type="predicted"/>
<organism evidence="2 3">
    <name type="scientific">Phaeodactylibacter xiamenensis</name>
    <dbReference type="NCBI Taxonomy" id="1524460"/>
    <lineage>
        <taxon>Bacteria</taxon>
        <taxon>Pseudomonadati</taxon>
        <taxon>Bacteroidota</taxon>
        <taxon>Saprospiria</taxon>
        <taxon>Saprospirales</taxon>
        <taxon>Haliscomenobacteraceae</taxon>
        <taxon>Phaeodactylibacter</taxon>
    </lineage>
</organism>
<dbReference type="OrthoDB" id="27473at2"/>
<reference evidence="2 3" key="1">
    <citation type="journal article" date="2014" name="Int. J. Syst. Evol. Microbiol.">
        <title>Phaeodactylibacter xiamenensis gen. nov., sp. nov., a member of the family Saprospiraceae isolated from the marine alga Phaeodactylum tricornutum.</title>
        <authorList>
            <person name="Chen Z.Jr."/>
            <person name="Lei X."/>
            <person name="Lai Q."/>
            <person name="Li Y."/>
            <person name="Zhang B."/>
            <person name="Zhang J."/>
            <person name="Zhang H."/>
            <person name="Yang L."/>
            <person name="Zheng W."/>
            <person name="Tian Y."/>
            <person name="Yu Z."/>
            <person name="Xu H.Jr."/>
            <person name="Zheng T."/>
        </authorList>
    </citation>
    <scope>NUCLEOTIDE SEQUENCE [LARGE SCALE GENOMIC DNA]</scope>
    <source>
        <strain evidence="2 3">KD52</strain>
    </source>
</reference>
<gene>
    <name evidence="2" type="ORF">IX84_27250</name>
</gene>
<comment type="caution">
    <text evidence="2">The sequence shown here is derived from an EMBL/GenBank/DDBJ whole genome shotgun (WGS) entry which is preliminary data.</text>
</comment>
<evidence type="ECO:0000313" key="2">
    <source>
        <dbReference type="EMBL" id="KGE85520.1"/>
    </source>
</evidence>
<dbReference type="EMBL" id="JPOS01000089">
    <property type="protein sequence ID" value="KGE85520.1"/>
    <property type="molecule type" value="Genomic_DNA"/>
</dbReference>
<dbReference type="AlphaFoldDB" id="A0A098S057"/>
<evidence type="ECO:0000313" key="3">
    <source>
        <dbReference type="Proteomes" id="UP000029736"/>
    </source>
</evidence>
<sequence>MKFIVDAHFPRRLSKWLNVRGYDSIHTSDLPKGNNTTDIEIIEKSIEETRIVITKDSDFLKYRVVKGEPDNILMVTTGNIINTELIKLFEENFKTITDFFESGKKVIELSNETVIVHS</sequence>
<feature type="domain" description="DUF5615" evidence="1">
    <location>
        <begin position="1"/>
        <end position="106"/>
    </location>
</feature>